<keyword evidence="2" id="KW-1185">Reference proteome</keyword>
<evidence type="ECO:0000313" key="1">
    <source>
        <dbReference type="EMBL" id="KAJ0087923.1"/>
    </source>
</evidence>
<comment type="caution">
    <text evidence="1">The sequence shown here is derived from an EMBL/GenBank/DDBJ whole genome shotgun (WGS) entry which is preliminary data.</text>
</comment>
<dbReference type="EMBL" id="CM047905">
    <property type="protein sequence ID" value="KAJ0087923.1"/>
    <property type="molecule type" value="Genomic_DNA"/>
</dbReference>
<evidence type="ECO:0000313" key="2">
    <source>
        <dbReference type="Proteomes" id="UP001164250"/>
    </source>
</evidence>
<accession>A0ACC1AMR5</accession>
<organism evidence="1 2">
    <name type="scientific">Pistacia atlantica</name>
    <dbReference type="NCBI Taxonomy" id="434234"/>
    <lineage>
        <taxon>Eukaryota</taxon>
        <taxon>Viridiplantae</taxon>
        <taxon>Streptophyta</taxon>
        <taxon>Embryophyta</taxon>
        <taxon>Tracheophyta</taxon>
        <taxon>Spermatophyta</taxon>
        <taxon>Magnoliopsida</taxon>
        <taxon>eudicotyledons</taxon>
        <taxon>Gunneridae</taxon>
        <taxon>Pentapetalae</taxon>
        <taxon>rosids</taxon>
        <taxon>malvids</taxon>
        <taxon>Sapindales</taxon>
        <taxon>Anacardiaceae</taxon>
        <taxon>Pistacia</taxon>
    </lineage>
</organism>
<dbReference type="Proteomes" id="UP001164250">
    <property type="component" value="Chromosome 9"/>
</dbReference>
<gene>
    <name evidence="1" type="ORF">Patl1_33290</name>
</gene>
<protein>
    <submittedName>
        <fullName evidence="1">Uncharacterized protein</fullName>
    </submittedName>
</protein>
<proteinExistence type="predicted"/>
<sequence>MRRNSNTYSSILPLIFLNNFKLSCSICLISFSRNTHLSTKPSFMTSTTLFPSPSTTFPSPSLSNGGDLSRSKVGNLSMAAHC</sequence>
<reference evidence="2" key="1">
    <citation type="journal article" date="2023" name="G3 (Bethesda)">
        <title>Genome assembly and association tests identify interacting loci associated with vigor, precocity, and sex in interspecific pistachio rootstocks.</title>
        <authorList>
            <person name="Palmer W."/>
            <person name="Jacygrad E."/>
            <person name="Sagayaradj S."/>
            <person name="Cavanaugh K."/>
            <person name="Han R."/>
            <person name="Bertier L."/>
            <person name="Beede B."/>
            <person name="Kafkas S."/>
            <person name="Golino D."/>
            <person name="Preece J."/>
            <person name="Michelmore R."/>
        </authorList>
    </citation>
    <scope>NUCLEOTIDE SEQUENCE [LARGE SCALE GENOMIC DNA]</scope>
</reference>
<name>A0ACC1AMR5_9ROSI</name>